<keyword evidence="4" id="KW-0862">Zinc</keyword>
<comment type="similarity">
    <text evidence="5">Belongs to the creatininase superfamily.</text>
</comment>
<dbReference type="Proteomes" id="UP000295391">
    <property type="component" value="Unassembled WGS sequence"/>
</dbReference>
<evidence type="ECO:0000256" key="2">
    <source>
        <dbReference type="ARBA" id="ARBA00022723"/>
    </source>
</evidence>
<keyword evidence="2" id="KW-0479">Metal-binding</keyword>
<protein>
    <submittedName>
        <fullName evidence="6">Creatinine amidohydrolase</fullName>
    </submittedName>
</protein>
<dbReference type="PANTHER" id="PTHR35005">
    <property type="entry name" value="3-DEHYDRO-SCYLLO-INOSOSE HYDROLASE"/>
    <property type="match status" value="1"/>
</dbReference>
<keyword evidence="7" id="KW-1185">Reference proteome</keyword>
<organism evidence="6 7">
    <name type="scientific">Maritalea mobilis</name>
    <dbReference type="NCBI Taxonomy" id="483324"/>
    <lineage>
        <taxon>Bacteria</taxon>
        <taxon>Pseudomonadati</taxon>
        <taxon>Pseudomonadota</taxon>
        <taxon>Alphaproteobacteria</taxon>
        <taxon>Hyphomicrobiales</taxon>
        <taxon>Devosiaceae</taxon>
        <taxon>Maritalea</taxon>
    </lineage>
</organism>
<dbReference type="OrthoDB" id="9801445at2"/>
<dbReference type="SUPFAM" id="SSF102215">
    <property type="entry name" value="Creatininase"/>
    <property type="match status" value="1"/>
</dbReference>
<dbReference type="InterPro" id="IPR024087">
    <property type="entry name" value="Creatininase-like_sf"/>
</dbReference>
<reference evidence="6 7" key="1">
    <citation type="submission" date="2019-03" db="EMBL/GenBank/DDBJ databases">
        <title>Genomic Encyclopedia of Type Strains, Phase III (KMG-III): the genomes of soil and plant-associated and newly described type strains.</title>
        <authorList>
            <person name="Whitman W."/>
        </authorList>
    </citation>
    <scope>NUCLEOTIDE SEQUENCE [LARGE SCALE GENOMIC DNA]</scope>
    <source>
        <strain evidence="6 7">CGMCC 1.7002</strain>
    </source>
</reference>
<sequence>MKIANMNWMQVEAYLEKDDRVIVPLGSTEQHAYLSLSTDNILSEKIATDAAEPLGIPVFPVQAYGITPSFMAYPGTVTLRMATFLAVVQDILTSLKQTGFRRIMLLNGHGGNIPAGNAALEWMGDHPECSVIVHNWWMAPKTMAKVKEIDPIASHASWMENFPWTRLEGVSLPSHQKPMVDLDQLRRLSPEKARTLLEDGNYGGLYQRSDDDMNLIWQTALDEVRELLNGNWDDLSK</sequence>
<evidence type="ECO:0000256" key="4">
    <source>
        <dbReference type="ARBA" id="ARBA00022833"/>
    </source>
</evidence>
<evidence type="ECO:0000313" key="6">
    <source>
        <dbReference type="EMBL" id="TDQ61485.1"/>
    </source>
</evidence>
<dbReference type="RefSeq" id="WP_133573206.1">
    <property type="nucleotide sequence ID" value="NZ_SNYR01000003.1"/>
</dbReference>
<evidence type="ECO:0000256" key="1">
    <source>
        <dbReference type="ARBA" id="ARBA00001947"/>
    </source>
</evidence>
<dbReference type="EMBL" id="SNYR01000003">
    <property type="protein sequence ID" value="TDQ61485.1"/>
    <property type="molecule type" value="Genomic_DNA"/>
</dbReference>
<dbReference type="AlphaFoldDB" id="A0A4R6VEP2"/>
<accession>A0A4R6VEP2</accession>
<evidence type="ECO:0000313" key="7">
    <source>
        <dbReference type="Proteomes" id="UP000295391"/>
    </source>
</evidence>
<evidence type="ECO:0000256" key="3">
    <source>
        <dbReference type="ARBA" id="ARBA00022801"/>
    </source>
</evidence>
<evidence type="ECO:0000256" key="5">
    <source>
        <dbReference type="ARBA" id="ARBA00024029"/>
    </source>
</evidence>
<comment type="caution">
    <text evidence="6">The sequence shown here is derived from an EMBL/GenBank/DDBJ whole genome shotgun (WGS) entry which is preliminary data.</text>
</comment>
<name>A0A4R6VEP2_9HYPH</name>
<keyword evidence="3 6" id="KW-0378">Hydrolase</keyword>
<dbReference type="Gene3D" id="3.40.50.10310">
    <property type="entry name" value="Creatininase"/>
    <property type="match status" value="1"/>
</dbReference>
<dbReference type="InterPro" id="IPR003785">
    <property type="entry name" value="Creatininase/forma_Hydrolase"/>
</dbReference>
<dbReference type="PANTHER" id="PTHR35005:SF1">
    <property type="entry name" value="2-AMINO-5-FORMYLAMINO-6-RIBOSYLAMINOPYRIMIDIN-4(3H)-ONE 5'-MONOPHOSPHATE DEFORMYLASE"/>
    <property type="match status" value="1"/>
</dbReference>
<gene>
    <name evidence="6" type="ORF">ATL17_2582</name>
</gene>
<dbReference type="GO" id="GO:0046872">
    <property type="term" value="F:metal ion binding"/>
    <property type="evidence" value="ECO:0007669"/>
    <property type="project" value="UniProtKB-KW"/>
</dbReference>
<comment type="cofactor">
    <cofactor evidence="1">
        <name>Zn(2+)</name>
        <dbReference type="ChEBI" id="CHEBI:29105"/>
    </cofactor>
</comment>
<dbReference type="GO" id="GO:0016811">
    <property type="term" value="F:hydrolase activity, acting on carbon-nitrogen (but not peptide) bonds, in linear amides"/>
    <property type="evidence" value="ECO:0007669"/>
    <property type="project" value="TreeGrafter"/>
</dbReference>
<dbReference type="Pfam" id="PF02633">
    <property type="entry name" value="Creatininase"/>
    <property type="match status" value="1"/>
</dbReference>
<proteinExistence type="inferred from homology"/>
<dbReference type="GO" id="GO:0009231">
    <property type="term" value="P:riboflavin biosynthetic process"/>
    <property type="evidence" value="ECO:0007669"/>
    <property type="project" value="TreeGrafter"/>
</dbReference>